<dbReference type="EMBL" id="WSZM01000156">
    <property type="protein sequence ID" value="KAF4040032.1"/>
    <property type="molecule type" value="Genomic_DNA"/>
</dbReference>
<protein>
    <submittedName>
        <fullName evidence="1">Uncharacterized protein</fullName>
    </submittedName>
</protein>
<dbReference type="AlphaFoldDB" id="A0A833S3Z8"/>
<sequence length="61" mass="6943">MHDKKVHQEEGKAEDMFQDARVADDVLQDGDALKGVFWDAQNEEFVEALSTLILGTPRKRL</sequence>
<organism evidence="1 2">
    <name type="scientific">Phytophthora infestans</name>
    <name type="common">Potato late blight agent</name>
    <name type="synonym">Botrytis infestans</name>
    <dbReference type="NCBI Taxonomy" id="4787"/>
    <lineage>
        <taxon>Eukaryota</taxon>
        <taxon>Sar</taxon>
        <taxon>Stramenopiles</taxon>
        <taxon>Oomycota</taxon>
        <taxon>Peronosporomycetes</taxon>
        <taxon>Peronosporales</taxon>
        <taxon>Peronosporaceae</taxon>
        <taxon>Phytophthora</taxon>
    </lineage>
</organism>
<evidence type="ECO:0000313" key="2">
    <source>
        <dbReference type="Proteomes" id="UP000602510"/>
    </source>
</evidence>
<evidence type="ECO:0000313" key="1">
    <source>
        <dbReference type="EMBL" id="KAF4040032.1"/>
    </source>
</evidence>
<accession>A0A833S3Z8</accession>
<comment type="caution">
    <text evidence="1">The sequence shown here is derived from an EMBL/GenBank/DDBJ whole genome shotgun (WGS) entry which is preliminary data.</text>
</comment>
<dbReference type="Proteomes" id="UP000602510">
    <property type="component" value="Unassembled WGS sequence"/>
</dbReference>
<gene>
    <name evidence="1" type="ORF">GN244_ATG07843</name>
</gene>
<proteinExistence type="predicted"/>
<reference evidence="1" key="1">
    <citation type="submission" date="2020-04" db="EMBL/GenBank/DDBJ databases">
        <title>Hybrid Assembly of Korean Phytophthora infestans isolates.</title>
        <authorList>
            <person name="Prokchorchik M."/>
            <person name="Lee Y."/>
            <person name="Seo J."/>
            <person name="Cho J.-H."/>
            <person name="Park Y.-E."/>
            <person name="Jang D.-C."/>
            <person name="Im J.-S."/>
            <person name="Choi J.-G."/>
            <person name="Park H.-J."/>
            <person name="Lee G.-B."/>
            <person name="Lee Y.-G."/>
            <person name="Hong S.-Y."/>
            <person name="Cho K."/>
            <person name="Sohn K.H."/>
        </authorList>
    </citation>
    <scope>NUCLEOTIDE SEQUENCE</scope>
    <source>
        <strain evidence="1">KR_1_A1</strain>
    </source>
</reference>
<keyword evidence="2" id="KW-1185">Reference proteome</keyword>
<name>A0A833S3Z8_PHYIN</name>